<comment type="catalytic activity">
    <reaction evidence="6">
        <text>precorrin-2 + NAD(+) = sirohydrochlorin + NADH + 2 H(+)</text>
        <dbReference type="Rhea" id="RHEA:15613"/>
        <dbReference type="ChEBI" id="CHEBI:15378"/>
        <dbReference type="ChEBI" id="CHEBI:57540"/>
        <dbReference type="ChEBI" id="CHEBI:57945"/>
        <dbReference type="ChEBI" id="CHEBI:58351"/>
        <dbReference type="ChEBI" id="CHEBI:58827"/>
        <dbReference type="EC" id="1.3.1.76"/>
    </reaction>
</comment>
<dbReference type="SUPFAM" id="SSF51735">
    <property type="entry name" value="NAD(P)-binding Rossmann-fold domains"/>
    <property type="match status" value="1"/>
</dbReference>
<accession>A0A646HNW6</accession>
<dbReference type="Gene3D" id="3.40.50.720">
    <property type="entry name" value="NAD(P)-binding Rossmann-like Domain"/>
    <property type="match status" value="1"/>
</dbReference>
<dbReference type="Proteomes" id="UP000420635">
    <property type="component" value="Unassembled WGS sequence"/>
</dbReference>
<keyword evidence="5" id="KW-0627">Porphyrin biosynthesis</keyword>
<dbReference type="GO" id="GO:0019354">
    <property type="term" value="P:siroheme biosynthetic process"/>
    <property type="evidence" value="ECO:0007669"/>
    <property type="project" value="UniProtKB-UniPathway"/>
</dbReference>
<evidence type="ECO:0000256" key="2">
    <source>
        <dbReference type="ARBA" id="ARBA00012400"/>
    </source>
</evidence>
<evidence type="ECO:0000256" key="3">
    <source>
        <dbReference type="ARBA" id="ARBA00023002"/>
    </source>
</evidence>
<reference evidence="8" key="1">
    <citation type="submission" date="2019-09" db="EMBL/GenBank/DDBJ databases">
        <title>Distinct polysaccharide growth profiles of human intestinal Prevotella copri isolates.</title>
        <authorList>
            <person name="Fehlner-Peach H."/>
            <person name="Magnabosco C."/>
            <person name="Raghavan V."/>
            <person name="Scher J.U."/>
            <person name="Tett A."/>
            <person name="Cox L.M."/>
            <person name="Gottsegen C."/>
            <person name="Watters A."/>
            <person name="Wiltshire- Gordon J.D."/>
            <person name="Segata N."/>
            <person name="Bonneau R."/>
            <person name="Littman D.R."/>
        </authorList>
    </citation>
    <scope>NUCLEOTIDE SEQUENCE [LARGE SCALE GENOMIC DNA]</scope>
    <source>
        <strain evidence="8">iP54</strain>
    </source>
</reference>
<name>A0A646HNW6_9BACT</name>
<evidence type="ECO:0000256" key="6">
    <source>
        <dbReference type="ARBA" id="ARBA00047561"/>
    </source>
</evidence>
<dbReference type="PANTHER" id="PTHR35330">
    <property type="entry name" value="SIROHEME BIOSYNTHESIS PROTEIN MET8"/>
    <property type="match status" value="1"/>
</dbReference>
<gene>
    <name evidence="7" type="ORF">F7D59_00600</name>
</gene>
<dbReference type="GO" id="GO:0004325">
    <property type="term" value="F:ferrochelatase activity"/>
    <property type="evidence" value="ECO:0007669"/>
    <property type="project" value="InterPro"/>
</dbReference>
<protein>
    <recommendedName>
        <fullName evidence="2">precorrin-2 dehydrogenase</fullName>
        <ecNumber evidence="2">1.3.1.76</ecNumber>
    </recommendedName>
</protein>
<dbReference type="AlphaFoldDB" id="A0A646HNW6"/>
<proteinExistence type="predicted"/>
<comment type="caution">
    <text evidence="7">The sequence shown here is derived from an EMBL/GenBank/DDBJ whole genome shotgun (WGS) entry which is preliminary data.</text>
</comment>
<keyword evidence="3" id="KW-0560">Oxidoreductase</keyword>
<evidence type="ECO:0000256" key="1">
    <source>
        <dbReference type="ARBA" id="ARBA00005010"/>
    </source>
</evidence>
<evidence type="ECO:0000313" key="8">
    <source>
        <dbReference type="Proteomes" id="UP000420635"/>
    </source>
</evidence>
<dbReference type="NCBIfam" id="TIGR01470">
    <property type="entry name" value="cysG_Nterm"/>
    <property type="match status" value="1"/>
</dbReference>
<dbReference type="PANTHER" id="PTHR35330:SF1">
    <property type="entry name" value="SIROHEME BIOSYNTHESIS PROTEIN MET8"/>
    <property type="match status" value="1"/>
</dbReference>
<evidence type="ECO:0000256" key="5">
    <source>
        <dbReference type="ARBA" id="ARBA00023244"/>
    </source>
</evidence>
<comment type="pathway">
    <text evidence="1">Porphyrin-containing compound metabolism; siroheme biosynthesis; sirohydrochlorin from precorrin-2: step 1/1.</text>
</comment>
<evidence type="ECO:0000313" key="7">
    <source>
        <dbReference type="EMBL" id="MQN88402.1"/>
    </source>
</evidence>
<dbReference type="InterPro" id="IPR006367">
    <property type="entry name" value="Sirohaem_synthase_N"/>
</dbReference>
<dbReference type="InterPro" id="IPR036291">
    <property type="entry name" value="NAD(P)-bd_dom_sf"/>
</dbReference>
<dbReference type="EC" id="1.3.1.76" evidence="2"/>
<evidence type="ECO:0000256" key="4">
    <source>
        <dbReference type="ARBA" id="ARBA00023027"/>
    </source>
</evidence>
<dbReference type="InterPro" id="IPR028161">
    <property type="entry name" value="Met8-like"/>
</dbReference>
<dbReference type="GO" id="GO:0043115">
    <property type="term" value="F:precorrin-2 dehydrogenase activity"/>
    <property type="evidence" value="ECO:0007669"/>
    <property type="project" value="UniProtKB-EC"/>
</dbReference>
<keyword evidence="4" id="KW-0520">NAD</keyword>
<sequence length="151" mass="16839">MDYLPITIKIVSANILIVGGGKVATHKAQILARFTDKATVVAPEITDELKALPFQTKEKAFEPSDLDGVQLLFVCTGDHELNHQIKQLAAERHILTSVCDDPEQCDFISPAIYRNDNLTIAVGSDSRDVKRSIRVRNRIKELIENDTLQID</sequence>
<organism evidence="7 8">
    <name type="scientific">Segatella copri</name>
    <dbReference type="NCBI Taxonomy" id="165179"/>
    <lineage>
        <taxon>Bacteria</taxon>
        <taxon>Pseudomonadati</taxon>
        <taxon>Bacteroidota</taxon>
        <taxon>Bacteroidia</taxon>
        <taxon>Bacteroidales</taxon>
        <taxon>Prevotellaceae</taxon>
        <taxon>Segatella</taxon>
    </lineage>
</organism>
<dbReference type="Pfam" id="PF13241">
    <property type="entry name" value="NAD_binding_7"/>
    <property type="match status" value="1"/>
</dbReference>
<dbReference type="RefSeq" id="WP_153113607.1">
    <property type="nucleotide sequence ID" value="NZ_VZAS01000134.1"/>
</dbReference>
<dbReference type="EMBL" id="VZBQ01000003">
    <property type="protein sequence ID" value="MQN88402.1"/>
    <property type="molecule type" value="Genomic_DNA"/>
</dbReference>